<dbReference type="RefSeq" id="WP_013567228.1">
    <property type="nucleotide sequence ID" value="NC_014963.1"/>
</dbReference>
<dbReference type="PROSITE" id="PS51066">
    <property type="entry name" value="ZF_FPG_2"/>
    <property type="match status" value="1"/>
</dbReference>
<evidence type="ECO:0000256" key="6">
    <source>
        <dbReference type="ARBA" id="ARBA00022771"/>
    </source>
</evidence>
<dbReference type="SUPFAM" id="SSF81624">
    <property type="entry name" value="N-terminal domain of MutM-like DNA repair proteins"/>
    <property type="match status" value="1"/>
</dbReference>
<dbReference type="GO" id="GO:0140078">
    <property type="term" value="F:class I DNA-(apurinic or apyrimidinic site) endonuclease activity"/>
    <property type="evidence" value="ECO:0007669"/>
    <property type="project" value="UniProtKB-EC"/>
</dbReference>
<dbReference type="KEGG" id="tsa:AciPR4_0661"/>
<reference evidence="18 19" key="1">
    <citation type="journal article" date="2012" name="Stand. Genomic Sci.">
        <title>Complete genome sequence of Terriglobus saanensis type strain SP1PR4(T), an Acidobacteria from tundra soil.</title>
        <authorList>
            <person name="Rawat S.R."/>
            <person name="Mannisto M.K."/>
            <person name="Starovoytov V."/>
            <person name="Goodwin L."/>
            <person name="Nolan M."/>
            <person name="Hauser L."/>
            <person name="Land M."/>
            <person name="Davenport K.W."/>
            <person name="Woyke T."/>
            <person name="Haggblom M.M."/>
        </authorList>
    </citation>
    <scope>NUCLEOTIDE SEQUENCE</scope>
    <source>
        <strain evidence="19">ATCC BAA-1853 / DSM 23119 / SP1PR4</strain>
    </source>
</reference>
<gene>
    <name evidence="18" type="ordered locus">AciPR4_0661</name>
</gene>
<keyword evidence="12" id="KW-0511">Multifunctional enzyme</keyword>
<dbReference type="PROSITE" id="PS51068">
    <property type="entry name" value="FPG_CAT"/>
    <property type="match status" value="1"/>
</dbReference>
<dbReference type="GO" id="GO:0003684">
    <property type="term" value="F:damaged DNA binding"/>
    <property type="evidence" value="ECO:0007669"/>
    <property type="project" value="InterPro"/>
</dbReference>
<evidence type="ECO:0000313" key="18">
    <source>
        <dbReference type="EMBL" id="ADV81495.1"/>
    </source>
</evidence>
<dbReference type="SMART" id="SM01232">
    <property type="entry name" value="H2TH"/>
    <property type="match status" value="1"/>
</dbReference>
<dbReference type="Proteomes" id="UP000006844">
    <property type="component" value="Chromosome"/>
</dbReference>
<dbReference type="EC" id="4.2.99.18" evidence="3"/>
<keyword evidence="6 15" id="KW-0863">Zinc-finger</keyword>
<keyword evidence="10" id="KW-0234">DNA repair</keyword>
<dbReference type="Gene3D" id="1.10.8.50">
    <property type="match status" value="1"/>
</dbReference>
<dbReference type="SMART" id="SM00898">
    <property type="entry name" value="Fapy_DNA_glyco"/>
    <property type="match status" value="1"/>
</dbReference>
<dbReference type="PANTHER" id="PTHR42697:SF1">
    <property type="entry name" value="ENDONUCLEASE 8"/>
    <property type="match status" value="1"/>
</dbReference>
<dbReference type="InterPro" id="IPR044090">
    <property type="entry name" value="Nei2_N"/>
</dbReference>
<keyword evidence="19" id="KW-1185">Reference proteome</keyword>
<evidence type="ECO:0000256" key="11">
    <source>
        <dbReference type="ARBA" id="ARBA00023239"/>
    </source>
</evidence>
<keyword evidence="4" id="KW-0479">Metal-binding</keyword>
<dbReference type="InterPro" id="IPR012319">
    <property type="entry name" value="FPG_cat"/>
</dbReference>
<evidence type="ECO:0000256" key="15">
    <source>
        <dbReference type="PROSITE-ProRule" id="PRU00391"/>
    </source>
</evidence>
<dbReference type="HOGENOM" id="CLU_038423_2_0_0"/>
<keyword evidence="11 18" id="KW-0456">Lyase</keyword>
<evidence type="ECO:0000256" key="1">
    <source>
        <dbReference type="ARBA" id="ARBA00001947"/>
    </source>
</evidence>
<comment type="similarity">
    <text evidence="2">Belongs to the FPG family.</text>
</comment>
<keyword evidence="9" id="KW-0238">DNA-binding</keyword>
<dbReference type="GO" id="GO:0006284">
    <property type="term" value="P:base-excision repair"/>
    <property type="evidence" value="ECO:0007669"/>
    <property type="project" value="InterPro"/>
</dbReference>
<dbReference type="Pfam" id="PF01149">
    <property type="entry name" value="Fapy_DNA_glyco"/>
    <property type="match status" value="1"/>
</dbReference>
<dbReference type="PROSITE" id="PS01242">
    <property type="entry name" value="ZF_FPG_1"/>
    <property type="match status" value="1"/>
</dbReference>
<evidence type="ECO:0000313" key="19">
    <source>
        <dbReference type="Proteomes" id="UP000006844"/>
    </source>
</evidence>
<dbReference type="InterPro" id="IPR010979">
    <property type="entry name" value="Ribosomal_uS13-like_H2TH"/>
</dbReference>
<dbReference type="EMBL" id="CP002467">
    <property type="protein sequence ID" value="ADV81495.1"/>
    <property type="molecule type" value="Genomic_DNA"/>
</dbReference>
<evidence type="ECO:0000256" key="10">
    <source>
        <dbReference type="ARBA" id="ARBA00023204"/>
    </source>
</evidence>
<evidence type="ECO:0000256" key="5">
    <source>
        <dbReference type="ARBA" id="ARBA00022763"/>
    </source>
</evidence>
<dbReference type="GO" id="GO:0008270">
    <property type="term" value="F:zinc ion binding"/>
    <property type="evidence" value="ECO:0007669"/>
    <property type="project" value="UniProtKB-KW"/>
</dbReference>
<evidence type="ECO:0000259" key="16">
    <source>
        <dbReference type="PROSITE" id="PS51066"/>
    </source>
</evidence>
<dbReference type="Pfam" id="PF06831">
    <property type="entry name" value="H2TH"/>
    <property type="match status" value="1"/>
</dbReference>
<dbReference type="AlphaFoldDB" id="E8V5G1"/>
<keyword evidence="5" id="KW-0227">DNA damage</keyword>
<evidence type="ECO:0000259" key="17">
    <source>
        <dbReference type="PROSITE" id="PS51068"/>
    </source>
</evidence>
<comment type="catalytic activity">
    <reaction evidence="14">
        <text>2'-deoxyribonucleotide-(2'-deoxyribose 5'-phosphate)-2'-deoxyribonucleotide-DNA = a 3'-end 2'-deoxyribonucleotide-(2,3-dehydro-2,3-deoxyribose 5'-phosphate)-DNA + a 5'-end 5'-phospho-2'-deoxyribonucleoside-DNA + H(+)</text>
        <dbReference type="Rhea" id="RHEA:66592"/>
        <dbReference type="Rhea" id="RHEA-COMP:13180"/>
        <dbReference type="Rhea" id="RHEA-COMP:16897"/>
        <dbReference type="Rhea" id="RHEA-COMP:17067"/>
        <dbReference type="ChEBI" id="CHEBI:15378"/>
        <dbReference type="ChEBI" id="CHEBI:136412"/>
        <dbReference type="ChEBI" id="CHEBI:157695"/>
        <dbReference type="ChEBI" id="CHEBI:167181"/>
        <dbReference type="EC" id="4.2.99.18"/>
    </reaction>
</comment>
<comment type="cofactor">
    <cofactor evidence="1">
        <name>Zn(2+)</name>
        <dbReference type="ChEBI" id="CHEBI:29105"/>
    </cofactor>
</comment>
<dbReference type="InterPro" id="IPR015886">
    <property type="entry name" value="H2TH_FPG"/>
</dbReference>
<evidence type="ECO:0000256" key="13">
    <source>
        <dbReference type="ARBA" id="ARBA00023295"/>
    </source>
</evidence>
<evidence type="ECO:0000256" key="8">
    <source>
        <dbReference type="ARBA" id="ARBA00022833"/>
    </source>
</evidence>
<name>E8V5G1_TERSS</name>
<keyword evidence="7" id="KW-0378">Hydrolase</keyword>
<accession>E8V5G1</accession>
<dbReference type="InterPro" id="IPR035937">
    <property type="entry name" value="FPG_N"/>
</dbReference>
<dbReference type="SUPFAM" id="SSF57716">
    <property type="entry name" value="Glucocorticoid receptor-like (DNA-binding domain)"/>
    <property type="match status" value="1"/>
</dbReference>
<evidence type="ECO:0000256" key="9">
    <source>
        <dbReference type="ARBA" id="ARBA00023125"/>
    </source>
</evidence>
<organism evidence="18 19">
    <name type="scientific">Terriglobus saanensis (strain ATCC BAA-1853 / DSM 23119 / SP1PR4)</name>
    <dbReference type="NCBI Taxonomy" id="401053"/>
    <lineage>
        <taxon>Bacteria</taxon>
        <taxon>Pseudomonadati</taxon>
        <taxon>Acidobacteriota</taxon>
        <taxon>Terriglobia</taxon>
        <taxon>Terriglobales</taxon>
        <taxon>Acidobacteriaceae</taxon>
        <taxon>Terriglobus</taxon>
    </lineage>
</organism>
<dbReference type="SUPFAM" id="SSF46946">
    <property type="entry name" value="S13-like H2TH domain"/>
    <property type="match status" value="1"/>
</dbReference>
<evidence type="ECO:0000256" key="14">
    <source>
        <dbReference type="ARBA" id="ARBA00044632"/>
    </source>
</evidence>
<evidence type="ECO:0000256" key="4">
    <source>
        <dbReference type="ARBA" id="ARBA00022723"/>
    </source>
</evidence>
<keyword evidence="8" id="KW-0862">Zinc</keyword>
<dbReference type="InterPro" id="IPR015887">
    <property type="entry name" value="DNA_glyclase_Znf_dom_DNA_BS"/>
</dbReference>
<dbReference type="STRING" id="401053.AciPR4_0661"/>
<proteinExistence type="inferred from homology"/>
<protein>
    <recommendedName>
        <fullName evidence="3">DNA-(apurinic or apyrimidinic site) lyase</fullName>
        <ecNumber evidence="3">4.2.99.18</ecNumber>
    </recommendedName>
</protein>
<dbReference type="eggNOG" id="COG0266">
    <property type="taxonomic scope" value="Bacteria"/>
</dbReference>
<evidence type="ECO:0000256" key="7">
    <source>
        <dbReference type="ARBA" id="ARBA00022801"/>
    </source>
</evidence>
<keyword evidence="13" id="KW-0326">Glycosidase</keyword>
<evidence type="ECO:0000256" key="3">
    <source>
        <dbReference type="ARBA" id="ARBA00012720"/>
    </source>
</evidence>
<feature type="domain" description="Formamidopyrimidine-DNA glycosylase catalytic" evidence="17">
    <location>
        <begin position="2"/>
        <end position="93"/>
    </location>
</feature>
<dbReference type="InterPro" id="IPR000214">
    <property type="entry name" value="Znf_DNA_glyclase/AP_lyase"/>
</dbReference>
<evidence type="ECO:0000256" key="2">
    <source>
        <dbReference type="ARBA" id="ARBA00009409"/>
    </source>
</evidence>
<evidence type="ECO:0000256" key="12">
    <source>
        <dbReference type="ARBA" id="ARBA00023268"/>
    </source>
</evidence>
<dbReference type="PANTHER" id="PTHR42697">
    <property type="entry name" value="ENDONUCLEASE 8"/>
    <property type="match status" value="1"/>
</dbReference>
<sequence>MPEGDTLFRAARALAKVLEGRTVTAFETAYAKLASVNDDRPVLGRVIEKVEARGKWLLIHFSGDLILVTHMLMSGSWHIYRTGEKWWSPRSAMRVRVAVEGVEAVAFNVPVAEFHTTASLKRDAMVEKLGPDVLSASYSGDVGLVALQKRMVSHPDDEIANVLLNQRVLAGLGNVYKSEVCFAARVHPFRAMRTLTVDEMQQMADVSQRYMQANVLDGAGDGIVTYSGNRRTTRSANAADRLWVYGRRGLECRRCGGIVEMRKQGVGARSTYWCPDCQPWVGEGEAMKGWNTPIRRTRMSC</sequence>
<dbReference type="CDD" id="cd08971">
    <property type="entry name" value="AcNei2_N"/>
    <property type="match status" value="1"/>
</dbReference>
<feature type="domain" description="FPG-type" evidence="16">
    <location>
        <begin position="243"/>
        <end position="279"/>
    </location>
</feature>
<dbReference type="Gene3D" id="3.20.190.10">
    <property type="entry name" value="MutM-like, N-terminal"/>
    <property type="match status" value="1"/>
</dbReference>
<dbReference type="Pfam" id="PF06827">
    <property type="entry name" value="zf-FPG_IleRS"/>
    <property type="match status" value="1"/>
</dbReference>
<dbReference type="GO" id="GO:0000703">
    <property type="term" value="F:oxidized pyrimidine nucleobase lesion DNA N-glycosylase activity"/>
    <property type="evidence" value="ECO:0007669"/>
    <property type="project" value="TreeGrafter"/>
</dbReference>
<dbReference type="OrthoDB" id="9800855at2"/>
<dbReference type="InterPro" id="IPR010663">
    <property type="entry name" value="Znf_FPG/IleRS"/>
</dbReference>